<evidence type="ECO:0000256" key="1">
    <source>
        <dbReference type="SAM" id="Phobius"/>
    </source>
</evidence>
<keyword evidence="1" id="KW-0812">Transmembrane</keyword>
<organism evidence="2 3">
    <name type="scientific">Kineococcus glutinatus</name>
    <dbReference type="NCBI Taxonomy" id="1070872"/>
    <lineage>
        <taxon>Bacteria</taxon>
        <taxon>Bacillati</taxon>
        <taxon>Actinomycetota</taxon>
        <taxon>Actinomycetes</taxon>
        <taxon>Kineosporiales</taxon>
        <taxon>Kineosporiaceae</taxon>
        <taxon>Kineococcus</taxon>
    </lineage>
</organism>
<gene>
    <name evidence="2" type="ORF">GCM10023225_09690</name>
</gene>
<protein>
    <recommendedName>
        <fullName evidence="4">MAPEG family protein</fullName>
    </recommendedName>
</protein>
<reference evidence="3" key="1">
    <citation type="journal article" date="2019" name="Int. J. Syst. Evol. Microbiol.">
        <title>The Global Catalogue of Microorganisms (GCM) 10K type strain sequencing project: providing services to taxonomists for standard genome sequencing and annotation.</title>
        <authorList>
            <consortium name="The Broad Institute Genomics Platform"/>
            <consortium name="The Broad Institute Genome Sequencing Center for Infectious Disease"/>
            <person name="Wu L."/>
            <person name="Ma J."/>
        </authorList>
    </citation>
    <scope>NUCLEOTIDE SEQUENCE [LARGE SCALE GENOMIC DNA]</scope>
    <source>
        <strain evidence="3">JCM 18126</strain>
    </source>
</reference>
<evidence type="ECO:0000313" key="2">
    <source>
        <dbReference type="EMBL" id="GAA4969487.1"/>
    </source>
</evidence>
<evidence type="ECO:0000313" key="3">
    <source>
        <dbReference type="Proteomes" id="UP001501195"/>
    </source>
</evidence>
<feature type="transmembrane region" description="Helical" evidence="1">
    <location>
        <begin position="134"/>
        <end position="159"/>
    </location>
</feature>
<keyword evidence="1" id="KW-0472">Membrane</keyword>
<comment type="caution">
    <text evidence="2">The sequence shown here is derived from an EMBL/GenBank/DDBJ whole genome shotgun (WGS) entry which is preliminary data.</text>
</comment>
<evidence type="ECO:0008006" key="4">
    <source>
        <dbReference type="Google" id="ProtNLM"/>
    </source>
</evidence>
<accession>A0ABP9HEX9</accession>
<sequence length="160" mass="17381">MASAPVAFTISLGVSGLSFVLNLAAAKRYEKEYDERLQRYFVKQGMVPSPDSSADEKDGFPPGLSPRVVRAWFDQGLDLAANSPAAVLTLFAFSELPGFDSDIPHVLLVFMGLALVLGLRFVDAPNAAGAYRRWTKFNVSLLTMALFVLNAGGLIYSIYL</sequence>
<dbReference type="Proteomes" id="UP001501195">
    <property type="component" value="Unassembled WGS sequence"/>
</dbReference>
<keyword evidence="3" id="KW-1185">Reference proteome</keyword>
<proteinExistence type="predicted"/>
<dbReference type="EMBL" id="BAABIL010000119">
    <property type="protein sequence ID" value="GAA4969487.1"/>
    <property type="molecule type" value="Genomic_DNA"/>
</dbReference>
<keyword evidence="1" id="KW-1133">Transmembrane helix</keyword>
<name>A0ABP9HEX9_9ACTN</name>